<dbReference type="PANTHER" id="PTHR13082:SF0">
    <property type="entry name" value="HISTONE DEACETYLASE COMPLEX SUBUNIT SAP18"/>
    <property type="match status" value="1"/>
</dbReference>
<name>L8GTV2_ACACF</name>
<organism evidence="2 3">
    <name type="scientific">Acanthamoeba castellanii (strain ATCC 30010 / Neff)</name>
    <dbReference type="NCBI Taxonomy" id="1257118"/>
    <lineage>
        <taxon>Eukaryota</taxon>
        <taxon>Amoebozoa</taxon>
        <taxon>Discosea</taxon>
        <taxon>Longamoebia</taxon>
        <taxon>Centramoebida</taxon>
        <taxon>Acanthamoebidae</taxon>
        <taxon>Acanthamoeba</taxon>
    </lineage>
</organism>
<dbReference type="RefSeq" id="XP_004337554.1">
    <property type="nucleotide sequence ID" value="XM_004337506.1"/>
</dbReference>
<dbReference type="Pfam" id="PF06487">
    <property type="entry name" value="SAP18"/>
    <property type="match status" value="1"/>
</dbReference>
<dbReference type="EMBL" id="KB008026">
    <property type="protein sequence ID" value="ELR15541.1"/>
    <property type="molecule type" value="Genomic_DNA"/>
</dbReference>
<protein>
    <submittedName>
        <fullName evidence="2">p18, putative</fullName>
    </submittedName>
</protein>
<reference evidence="2 3" key="1">
    <citation type="journal article" date="2013" name="Genome Biol.">
        <title>Genome of Acanthamoeba castellanii highlights extensive lateral gene transfer and early evolution of tyrosine kinase signaling.</title>
        <authorList>
            <person name="Clarke M."/>
            <person name="Lohan A.J."/>
            <person name="Liu B."/>
            <person name="Lagkouvardos I."/>
            <person name="Roy S."/>
            <person name="Zafar N."/>
            <person name="Bertelli C."/>
            <person name="Schilde C."/>
            <person name="Kianianmomeni A."/>
            <person name="Burglin T.R."/>
            <person name="Frech C."/>
            <person name="Turcotte B."/>
            <person name="Kopec K.O."/>
            <person name="Synnott J.M."/>
            <person name="Choo C."/>
            <person name="Paponov I."/>
            <person name="Finkler A."/>
            <person name="Soon Heng Tan C."/>
            <person name="Hutchins A.P."/>
            <person name="Weinmeier T."/>
            <person name="Rattei T."/>
            <person name="Chu J.S."/>
            <person name="Gimenez G."/>
            <person name="Irimia M."/>
            <person name="Rigden D.J."/>
            <person name="Fitzpatrick D.A."/>
            <person name="Lorenzo-Morales J."/>
            <person name="Bateman A."/>
            <person name="Chiu C.H."/>
            <person name="Tang P."/>
            <person name="Hegemann P."/>
            <person name="Fromm H."/>
            <person name="Raoult D."/>
            <person name="Greub G."/>
            <person name="Miranda-Saavedra D."/>
            <person name="Chen N."/>
            <person name="Nash P."/>
            <person name="Ginger M.L."/>
            <person name="Horn M."/>
            <person name="Schaap P."/>
            <person name="Caler L."/>
            <person name="Loftus B."/>
        </authorList>
    </citation>
    <scope>NUCLEOTIDE SEQUENCE [LARGE SCALE GENOMIC DNA]</scope>
    <source>
        <strain evidence="2 3">Neff</strain>
    </source>
</reference>
<keyword evidence="3" id="KW-1185">Reference proteome</keyword>
<dbReference type="KEGG" id="acan:ACA1_163900"/>
<dbReference type="InterPro" id="IPR042534">
    <property type="entry name" value="SAP18_sf"/>
</dbReference>
<dbReference type="Gene3D" id="3.10.20.550">
    <property type="entry name" value="ASAP complex, SAP18 subunit"/>
    <property type="match status" value="1"/>
</dbReference>
<dbReference type="OMA" id="TYRMREI"/>
<dbReference type="AlphaFoldDB" id="L8GTV2"/>
<dbReference type="GO" id="GO:0003714">
    <property type="term" value="F:transcription corepressor activity"/>
    <property type="evidence" value="ECO:0007669"/>
    <property type="project" value="TreeGrafter"/>
</dbReference>
<dbReference type="VEuPathDB" id="AmoebaDB:ACA1_163900"/>
<proteinExistence type="inferred from homology"/>
<dbReference type="STRING" id="1257118.L8GTV2"/>
<dbReference type="Proteomes" id="UP000011083">
    <property type="component" value="Unassembled WGS sequence"/>
</dbReference>
<evidence type="ECO:0000313" key="3">
    <source>
        <dbReference type="Proteomes" id="UP000011083"/>
    </source>
</evidence>
<dbReference type="InterPro" id="IPR010516">
    <property type="entry name" value="SAP18"/>
</dbReference>
<dbReference type="GO" id="GO:0005634">
    <property type="term" value="C:nucleus"/>
    <property type="evidence" value="ECO:0007669"/>
    <property type="project" value="TreeGrafter"/>
</dbReference>
<dbReference type="PANTHER" id="PTHR13082">
    <property type="entry name" value="SAP18"/>
    <property type="match status" value="1"/>
</dbReference>
<dbReference type="OrthoDB" id="440566at2759"/>
<accession>L8GTV2</accession>
<gene>
    <name evidence="2" type="ORF">ACA1_163900</name>
</gene>
<sequence length="134" mass="15161">MAAAGPISARPPVVIDREKVCPLLLRVFIKTGGHHRVEDFQARGREPAEEVQIYTWKDATLREMANLVKEVNATARNSRARISFALVFPDHRGRYQMKNVGVVFSAKRSEDDKKTLDSVRFVTGDYLDVAVYVE</sequence>
<comment type="similarity">
    <text evidence="1">Belongs to the SAP18 family.</text>
</comment>
<dbReference type="GeneID" id="14916149"/>
<evidence type="ECO:0000313" key="2">
    <source>
        <dbReference type="EMBL" id="ELR15541.1"/>
    </source>
</evidence>
<evidence type="ECO:0000256" key="1">
    <source>
        <dbReference type="ARBA" id="ARBA00009143"/>
    </source>
</evidence>